<dbReference type="KEGG" id="cme:CYME_CMQ244C"/>
<dbReference type="Gramene" id="CMQ244CT">
    <property type="protein sequence ID" value="CMQ244CT"/>
    <property type="gene ID" value="CMQ244C"/>
</dbReference>
<dbReference type="EMBL" id="AP006499">
    <property type="protein sequence ID" value="BAM82130.1"/>
    <property type="molecule type" value="Genomic_DNA"/>
</dbReference>
<proteinExistence type="predicted"/>
<dbReference type="RefSeq" id="XP_005538166.1">
    <property type="nucleotide sequence ID" value="XM_005538109.1"/>
</dbReference>
<dbReference type="HOGENOM" id="CLU_500011_0_0_1"/>
<dbReference type="OrthoDB" id="10366025at2759"/>
<reference evidence="2 3" key="1">
    <citation type="journal article" date="2004" name="Nature">
        <title>Genome sequence of the ultrasmall unicellular red alga Cyanidioschyzon merolae 10D.</title>
        <authorList>
            <person name="Matsuzaki M."/>
            <person name="Misumi O."/>
            <person name="Shin-i T."/>
            <person name="Maruyama S."/>
            <person name="Takahara M."/>
            <person name="Miyagishima S."/>
            <person name="Mori T."/>
            <person name="Nishida K."/>
            <person name="Yagisawa F."/>
            <person name="Nishida K."/>
            <person name="Yoshida Y."/>
            <person name="Nishimura Y."/>
            <person name="Nakao S."/>
            <person name="Kobayashi T."/>
            <person name="Momoyama Y."/>
            <person name="Higashiyama T."/>
            <person name="Minoda A."/>
            <person name="Sano M."/>
            <person name="Nomoto H."/>
            <person name="Oishi K."/>
            <person name="Hayashi H."/>
            <person name="Ohta F."/>
            <person name="Nishizaka S."/>
            <person name="Haga S."/>
            <person name="Miura S."/>
            <person name="Morishita T."/>
            <person name="Kabeya Y."/>
            <person name="Terasawa K."/>
            <person name="Suzuki Y."/>
            <person name="Ishii Y."/>
            <person name="Asakawa S."/>
            <person name="Takano H."/>
            <person name="Ohta N."/>
            <person name="Kuroiwa H."/>
            <person name="Tanaka K."/>
            <person name="Shimizu N."/>
            <person name="Sugano S."/>
            <person name="Sato N."/>
            <person name="Nozaki H."/>
            <person name="Ogasawara N."/>
            <person name="Kohara Y."/>
            <person name="Kuroiwa T."/>
        </authorList>
    </citation>
    <scope>NUCLEOTIDE SEQUENCE [LARGE SCALE GENOMIC DNA]</scope>
    <source>
        <strain evidence="2 3">10D</strain>
    </source>
</reference>
<gene>
    <name evidence="2" type="ORF">CYME_CMQ244C</name>
</gene>
<evidence type="ECO:0000256" key="1">
    <source>
        <dbReference type="SAM" id="Phobius"/>
    </source>
</evidence>
<keyword evidence="1" id="KW-0812">Transmembrane</keyword>
<evidence type="ECO:0000313" key="3">
    <source>
        <dbReference type="Proteomes" id="UP000007014"/>
    </source>
</evidence>
<reference evidence="2 3" key="2">
    <citation type="journal article" date="2007" name="BMC Biol.">
        <title>A 100%-complete sequence reveals unusually simple genomic features in the hot-spring red alga Cyanidioschyzon merolae.</title>
        <authorList>
            <person name="Nozaki H."/>
            <person name="Takano H."/>
            <person name="Misumi O."/>
            <person name="Terasawa K."/>
            <person name="Matsuzaki M."/>
            <person name="Maruyama S."/>
            <person name="Nishida K."/>
            <person name="Yagisawa F."/>
            <person name="Yoshida Y."/>
            <person name="Fujiwara T."/>
            <person name="Takio S."/>
            <person name="Tamura K."/>
            <person name="Chung S.J."/>
            <person name="Nakamura S."/>
            <person name="Kuroiwa H."/>
            <person name="Tanaka K."/>
            <person name="Sato N."/>
            <person name="Kuroiwa T."/>
        </authorList>
    </citation>
    <scope>NUCLEOTIDE SEQUENCE [LARGE SCALE GENOMIC DNA]</scope>
    <source>
        <strain evidence="2 3">10D</strain>
    </source>
</reference>
<keyword evidence="1" id="KW-1133">Transmembrane helix</keyword>
<protein>
    <submittedName>
        <fullName evidence="2">Uncharacterized protein</fullName>
    </submittedName>
</protein>
<accession>M1V6E6</accession>
<sequence length="545" mass="61422">MRNVSIRNPTFSFKKYGRSRPVHVDALHPEALEVRHCSMAAGIRGLVRRIERSREFLWIRLLGGVVLTAWVILLLRALGARQGFPFGSRPTSSSGVATDVPGLPPFMSDGAAPPNLSTFEGVTKLPYLRLSRAVLTGDQVLAPASVSPNSTATSHFLTVMSSYYSASQNVKLLDEAQFYGAHADGTSPLRLCRRFEARTAVLTRPSHFGLRNLAHTTVDYLYPLVATLLMLEKVNLVRHIEQDPTLYPLPFVVVFDLRDIGQSGFPPNGGRERLLRVIRMIHSLVEDVYFIGRDVGLPYPVSDAEGWCFRDLSVGAREQPIRNWDWTYNPNSKGLNGISASERAAANALRPWLLEAFRLATFKFFEKECSKEHVERAKQRPARPAVVLGRSSQRRRLLNSDQLAERLDADYIPDFGELSWCDQYVAVHQRRSLIAMHGAEWSHLFSLGKPRHVVNIELFPALARKPDMYAALAIMLGVSRHAMAQVLHLNGTSFDPAYPGHEACIRMMERHRPMSAECLFQANLVLHESEMDQLRTWLDNHIQRD</sequence>
<dbReference type="GeneID" id="16996353"/>
<evidence type="ECO:0000313" key="2">
    <source>
        <dbReference type="EMBL" id="BAM82130.1"/>
    </source>
</evidence>
<feature type="transmembrane region" description="Helical" evidence="1">
    <location>
        <begin position="57"/>
        <end position="79"/>
    </location>
</feature>
<organism evidence="2 3">
    <name type="scientific">Cyanidioschyzon merolae (strain NIES-3377 / 10D)</name>
    <name type="common">Unicellular red alga</name>
    <dbReference type="NCBI Taxonomy" id="280699"/>
    <lineage>
        <taxon>Eukaryota</taxon>
        <taxon>Rhodophyta</taxon>
        <taxon>Bangiophyceae</taxon>
        <taxon>Cyanidiales</taxon>
        <taxon>Cyanidiaceae</taxon>
        <taxon>Cyanidioschyzon</taxon>
    </lineage>
</organism>
<keyword evidence="3" id="KW-1185">Reference proteome</keyword>
<keyword evidence="1" id="KW-0472">Membrane</keyword>
<dbReference type="Proteomes" id="UP000007014">
    <property type="component" value="Chromosome 17"/>
</dbReference>
<name>M1V6E6_CYAM1</name>
<dbReference type="AlphaFoldDB" id="M1V6E6"/>